<dbReference type="PANTHER" id="PTHR43617:SF2">
    <property type="entry name" value="UPF0039 PROTEIN SLL0451"/>
    <property type="match status" value="1"/>
</dbReference>
<dbReference type="PROSITE" id="PS51186">
    <property type="entry name" value="GNAT"/>
    <property type="match status" value="1"/>
</dbReference>
<dbReference type="PANTHER" id="PTHR43617">
    <property type="entry name" value="L-AMINO ACID N-ACETYLTRANSFERASE"/>
    <property type="match status" value="1"/>
</dbReference>
<name>A0ABN1GVD0_9CAUL</name>
<feature type="domain" description="N-acetyltransferase" evidence="1">
    <location>
        <begin position="1"/>
        <end position="146"/>
    </location>
</feature>
<evidence type="ECO:0000313" key="3">
    <source>
        <dbReference type="Proteomes" id="UP001501352"/>
    </source>
</evidence>
<dbReference type="InterPro" id="IPR016181">
    <property type="entry name" value="Acyl_CoA_acyltransferase"/>
</dbReference>
<sequence length="165" mass="17162">MLIRPQTPADAAAIRAVTEAAFASAEHASGTEGAIVDALREAGALTLSLVAEQDGAIVGHAAFSPVRIDGEDCCWFGLGPVSVAPDRQGKGIGTALVREGLSTLQDRDAAGCVVLGDPAYYGRFGFTSDHALRYPGVPPQYFQSLRWSGDPVAGEVAYHSGFDAK</sequence>
<dbReference type="SUPFAM" id="SSF55729">
    <property type="entry name" value="Acyl-CoA N-acyltransferases (Nat)"/>
    <property type="match status" value="1"/>
</dbReference>
<evidence type="ECO:0000259" key="1">
    <source>
        <dbReference type="PROSITE" id="PS51186"/>
    </source>
</evidence>
<gene>
    <name evidence="2" type="ORF">GCM10009422_15590</name>
</gene>
<dbReference type="Gene3D" id="3.40.630.30">
    <property type="match status" value="1"/>
</dbReference>
<dbReference type="Pfam" id="PF13527">
    <property type="entry name" value="Acetyltransf_9"/>
    <property type="match status" value="1"/>
</dbReference>
<dbReference type="RefSeq" id="WP_343792429.1">
    <property type="nucleotide sequence ID" value="NZ_BAAAGA010000003.1"/>
</dbReference>
<dbReference type="CDD" id="cd04301">
    <property type="entry name" value="NAT_SF"/>
    <property type="match status" value="1"/>
</dbReference>
<evidence type="ECO:0000313" key="2">
    <source>
        <dbReference type="EMBL" id="GAA0620767.1"/>
    </source>
</evidence>
<organism evidence="2 3">
    <name type="scientific">Brevundimonas kwangchunensis</name>
    <dbReference type="NCBI Taxonomy" id="322163"/>
    <lineage>
        <taxon>Bacteria</taxon>
        <taxon>Pseudomonadati</taxon>
        <taxon>Pseudomonadota</taxon>
        <taxon>Alphaproteobacteria</taxon>
        <taxon>Caulobacterales</taxon>
        <taxon>Caulobacteraceae</taxon>
        <taxon>Brevundimonas</taxon>
    </lineage>
</organism>
<dbReference type="Proteomes" id="UP001501352">
    <property type="component" value="Unassembled WGS sequence"/>
</dbReference>
<dbReference type="InterPro" id="IPR000182">
    <property type="entry name" value="GNAT_dom"/>
</dbReference>
<protein>
    <submittedName>
        <fullName evidence="2">N-acetyltransferase</fullName>
    </submittedName>
</protein>
<proteinExistence type="predicted"/>
<keyword evidence="3" id="KW-1185">Reference proteome</keyword>
<dbReference type="EMBL" id="BAAAGA010000003">
    <property type="protein sequence ID" value="GAA0620767.1"/>
    <property type="molecule type" value="Genomic_DNA"/>
</dbReference>
<dbReference type="InterPro" id="IPR050276">
    <property type="entry name" value="MshD_Acetyltransferase"/>
</dbReference>
<reference evidence="2 3" key="1">
    <citation type="journal article" date="2019" name="Int. J. Syst. Evol. Microbiol.">
        <title>The Global Catalogue of Microorganisms (GCM) 10K type strain sequencing project: providing services to taxonomists for standard genome sequencing and annotation.</title>
        <authorList>
            <consortium name="The Broad Institute Genomics Platform"/>
            <consortium name="The Broad Institute Genome Sequencing Center for Infectious Disease"/>
            <person name="Wu L."/>
            <person name="Ma J."/>
        </authorList>
    </citation>
    <scope>NUCLEOTIDE SEQUENCE [LARGE SCALE GENOMIC DNA]</scope>
    <source>
        <strain evidence="2 3">JCM 12928</strain>
    </source>
</reference>
<comment type="caution">
    <text evidence="2">The sequence shown here is derived from an EMBL/GenBank/DDBJ whole genome shotgun (WGS) entry which is preliminary data.</text>
</comment>
<accession>A0ABN1GVD0</accession>